<evidence type="ECO:0000256" key="1">
    <source>
        <dbReference type="SAM" id="Phobius"/>
    </source>
</evidence>
<proteinExistence type="predicted"/>
<protein>
    <submittedName>
        <fullName evidence="2">Uncharacterized protein</fullName>
    </submittedName>
</protein>
<comment type="caution">
    <text evidence="2">The sequence shown here is derived from an EMBL/GenBank/DDBJ whole genome shotgun (WGS) entry which is preliminary data.</text>
</comment>
<gene>
    <name evidence="2" type="ORF">CA54_40120</name>
</gene>
<reference evidence="2 3" key="1">
    <citation type="submission" date="2019-02" db="EMBL/GenBank/DDBJ databases">
        <title>Deep-cultivation of Planctomycetes and their phenomic and genomic characterization uncovers novel biology.</title>
        <authorList>
            <person name="Wiegand S."/>
            <person name="Jogler M."/>
            <person name="Boedeker C."/>
            <person name="Pinto D."/>
            <person name="Vollmers J."/>
            <person name="Rivas-Marin E."/>
            <person name="Kohn T."/>
            <person name="Peeters S.H."/>
            <person name="Heuer A."/>
            <person name="Rast P."/>
            <person name="Oberbeckmann S."/>
            <person name="Bunk B."/>
            <person name="Jeske O."/>
            <person name="Meyerdierks A."/>
            <person name="Storesund J.E."/>
            <person name="Kallscheuer N."/>
            <person name="Luecker S."/>
            <person name="Lage O.M."/>
            <person name="Pohl T."/>
            <person name="Merkel B.J."/>
            <person name="Hornburger P."/>
            <person name="Mueller R.-W."/>
            <person name="Bruemmer F."/>
            <person name="Labrenz M."/>
            <person name="Spormann A.M."/>
            <person name="Op Den Camp H."/>
            <person name="Overmann J."/>
            <person name="Amann R."/>
            <person name="Jetten M.S.M."/>
            <person name="Mascher T."/>
            <person name="Medema M.H."/>
            <person name="Devos D.P."/>
            <person name="Kaster A.-K."/>
            <person name="Ovreas L."/>
            <person name="Rohde M."/>
            <person name="Galperin M.Y."/>
            <person name="Jogler C."/>
        </authorList>
    </citation>
    <scope>NUCLEOTIDE SEQUENCE [LARGE SCALE GENOMIC DNA]</scope>
    <source>
        <strain evidence="2 3">CA54</strain>
    </source>
</reference>
<accession>A0A5C6B922</accession>
<feature type="transmembrane region" description="Helical" evidence="1">
    <location>
        <begin position="12"/>
        <end position="35"/>
    </location>
</feature>
<dbReference type="EMBL" id="SJPP01000002">
    <property type="protein sequence ID" value="TWU08775.1"/>
    <property type="molecule type" value="Genomic_DNA"/>
</dbReference>
<evidence type="ECO:0000313" key="3">
    <source>
        <dbReference type="Proteomes" id="UP000320735"/>
    </source>
</evidence>
<keyword evidence="3" id="KW-1185">Reference proteome</keyword>
<dbReference type="Proteomes" id="UP000320735">
    <property type="component" value="Unassembled WGS sequence"/>
</dbReference>
<organism evidence="2 3">
    <name type="scientific">Symmachiella macrocystis</name>
    <dbReference type="NCBI Taxonomy" id="2527985"/>
    <lineage>
        <taxon>Bacteria</taxon>
        <taxon>Pseudomonadati</taxon>
        <taxon>Planctomycetota</taxon>
        <taxon>Planctomycetia</taxon>
        <taxon>Planctomycetales</taxon>
        <taxon>Planctomycetaceae</taxon>
        <taxon>Symmachiella</taxon>
    </lineage>
</organism>
<keyword evidence="1" id="KW-1133">Transmembrane helix</keyword>
<name>A0A5C6B922_9PLAN</name>
<evidence type="ECO:0000313" key="2">
    <source>
        <dbReference type="EMBL" id="TWU08775.1"/>
    </source>
</evidence>
<keyword evidence="1" id="KW-0812">Transmembrane</keyword>
<dbReference type="AlphaFoldDB" id="A0A5C6B922"/>
<sequence length="37" mass="4118">MLAETKIYAPSIITSAARLAMNVAAAIAWCLQWFYDI</sequence>
<keyword evidence="1" id="KW-0472">Membrane</keyword>